<dbReference type="AlphaFoldDB" id="R9P5D9"/>
<proteinExistence type="predicted"/>
<dbReference type="GeneID" id="24109400"/>
<evidence type="ECO:0000256" key="1">
    <source>
        <dbReference type="SAM" id="SignalP"/>
    </source>
</evidence>
<feature type="signal peptide" evidence="1">
    <location>
        <begin position="1"/>
        <end position="24"/>
    </location>
</feature>
<keyword evidence="1" id="KW-0732">Signal</keyword>
<keyword evidence="3" id="KW-1185">Reference proteome</keyword>
<dbReference type="EMBL" id="DF238801">
    <property type="protein sequence ID" value="GAC96534.1"/>
    <property type="molecule type" value="Genomic_DNA"/>
</dbReference>
<organism evidence="2 3">
    <name type="scientific">Pseudozyma hubeiensis (strain SY62)</name>
    <name type="common">Yeast</name>
    <dbReference type="NCBI Taxonomy" id="1305764"/>
    <lineage>
        <taxon>Eukaryota</taxon>
        <taxon>Fungi</taxon>
        <taxon>Dikarya</taxon>
        <taxon>Basidiomycota</taxon>
        <taxon>Ustilaginomycotina</taxon>
        <taxon>Ustilaginomycetes</taxon>
        <taxon>Ustilaginales</taxon>
        <taxon>Ustilaginaceae</taxon>
        <taxon>Pseudozyma</taxon>
    </lineage>
</organism>
<evidence type="ECO:0000313" key="3">
    <source>
        <dbReference type="Proteomes" id="UP000014071"/>
    </source>
</evidence>
<feature type="chain" id="PRO_5004487712" evidence="1">
    <location>
        <begin position="25"/>
        <end position="171"/>
    </location>
</feature>
<gene>
    <name evidence="2" type="ORF">PHSY_004114</name>
</gene>
<protein>
    <submittedName>
        <fullName evidence="2">Uncharacterized protein</fullName>
    </submittedName>
</protein>
<sequence length="171" mass="19788">MDWHGDSCFAPLMHVMLHLHRAWTLSFVRHTLTCVADGHSRRKRLDSFKDVSICLGTYAYRPVSPLILLRLVKRRCRSCEHLHLPSSTTDIKGRRFSYFASSERERVRRLWRKLRRKLQLFPLSIVTAPKWGARRIGGQYPLSHLPVARPLKLDFARAATAHPPAPRSSSL</sequence>
<accession>R9P5D9</accession>
<dbReference type="RefSeq" id="XP_012190121.1">
    <property type="nucleotide sequence ID" value="XM_012334731.1"/>
</dbReference>
<name>R9P5D9_PSEHS</name>
<dbReference type="HOGENOM" id="CLU_1563553_0_0_1"/>
<reference evidence="3" key="1">
    <citation type="journal article" date="2013" name="Genome Announc.">
        <title>Draft genome sequence of the basidiomycetous yeast-like fungus Pseudozyma hubeiensis SY62, which produces an abundant amount of the biosurfactant mannosylerythritol lipids.</title>
        <authorList>
            <person name="Konishi M."/>
            <person name="Hatada Y."/>
            <person name="Horiuchi J."/>
        </authorList>
    </citation>
    <scope>NUCLEOTIDE SEQUENCE [LARGE SCALE GENOMIC DNA]</scope>
    <source>
        <strain evidence="3">SY62</strain>
    </source>
</reference>
<dbReference type="Proteomes" id="UP000014071">
    <property type="component" value="Unassembled WGS sequence"/>
</dbReference>
<evidence type="ECO:0000313" key="2">
    <source>
        <dbReference type="EMBL" id="GAC96534.1"/>
    </source>
</evidence>